<accession>A0ABT6T967</accession>
<dbReference type="Proteomes" id="UP001237105">
    <property type="component" value="Unassembled WGS sequence"/>
</dbReference>
<organism evidence="2 3">
    <name type="scientific">Streptomyces luteolus</name>
    <dbReference type="NCBI Taxonomy" id="3043615"/>
    <lineage>
        <taxon>Bacteria</taxon>
        <taxon>Bacillati</taxon>
        <taxon>Actinomycetota</taxon>
        <taxon>Actinomycetes</taxon>
        <taxon>Kitasatosporales</taxon>
        <taxon>Streptomycetaceae</taxon>
        <taxon>Streptomyces</taxon>
    </lineage>
</organism>
<evidence type="ECO:0000313" key="3">
    <source>
        <dbReference type="Proteomes" id="UP001237105"/>
    </source>
</evidence>
<dbReference type="EMBL" id="JASCIS010000081">
    <property type="protein sequence ID" value="MDI3424235.1"/>
    <property type="molecule type" value="Genomic_DNA"/>
</dbReference>
<comment type="caution">
    <text evidence="2">The sequence shown here is derived from an EMBL/GenBank/DDBJ whole genome shotgun (WGS) entry which is preliminary data.</text>
</comment>
<reference evidence="2 3" key="1">
    <citation type="submission" date="2023-05" db="EMBL/GenBank/DDBJ databases">
        <title>Draft genome sequence of Streptomyces sp. B-S-A12 isolated from a cave soil in Thailand.</title>
        <authorList>
            <person name="Chamroensaksri N."/>
            <person name="Muangham S."/>
        </authorList>
    </citation>
    <scope>NUCLEOTIDE SEQUENCE [LARGE SCALE GENOMIC DNA]</scope>
    <source>
        <strain evidence="2 3">B-S-A12</strain>
    </source>
</reference>
<protein>
    <recommendedName>
        <fullName evidence="4">Secreted protein</fullName>
    </recommendedName>
</protein>
<evidence type="ECO:0000313" key="2">
    <source>
        <dbReference type="EMBL" id="MDI3424235.1"/>
    </source>
</evidence>
<keyword evidence="3" id="KW-1185">Reference proteome</keyword>
<proteinExistence type="predicted"/>
<evidence type="ECO:0000256" key="1">
    <source>
        <dbReference type="SAM" id="MobiDB-lite"/>
    </source>
</evidence>
<dbReference type="RefSeq" id="WP_282540058.1">
    <property type="nucleotide sequence ID" value="NZ_JASCIS010000081.1"/>
</dbReference>
<sequence>MRTILAISVLLLFTAPRPVEPVAFAVITTLPARDSADIPHTFLSRSTPYGIPLSPHGIGRRAWWLLPPELGDELDEVPHLTVHPASWRLACPPVLGAANGRVWLERPDGTGRLTDPTALSTALAPDSGANGGPA</sequence>
<name>A0ABT6T967_9ACTN</name>
<evidence type="ECO:0008006" key="4">
    <source>
        <dbReference type="Google" id="ProtNLM"/>
    </source>
</evidence>
<gene>
    <name evidence="2" type="ORF">QIT00_37915</name>
</gene>
<feature type="region of interest" description="Disordered" evidence="1">
    <location>
        <begin position="113"/>
        <end position="134"/>
    </location>
</feature>